<dbReference type="PANTHER" id="PTHR28158">
    <property type="entry name" value="37S RIBOSOMAL PROTEIN S35, MITOCHONDRIAL"/>
    <property type="match status" value="1"/>
</dbReference>
<dbReference type="GeneID" id="30198492"/>
<accession>A0A1E3P9H7</accession>
<protein>
    <recommendedName>
        <fullName evidence="3">37S ribosomal protein S35, mitochondrial</fullName>
    </recommendedName>
</protein>
<evidence type="ECO:0008006" key="3">
    <source>
        <dbReference type="Google" id="ProtNLM"/>
    </source>
</evidence>
<evidence type="ECO:0000313" key="1">
    <source>
        <dbReference type="EMBL" id="ODQ62065.1"/>
    </source>
</evidence>
<dbReference type="GO" id="GO:0032543">
    <property type="term" value="P:mitochondrial translation"/>
    <property type="evidence" value="ECO:0007669"/>
    <property type="project" value="TreeGrafter"/>
</dbReference>
<dbReference type="RefSeq" id="XP_019041272.1">
    <property type="nucleotide sequence ID" value="XM_019181246.1"/>
</dbReference>
<name>A0A1E3P9H7_WICAA</name>
<dbReference type="OrthoDB" id="10052321at2759"/>
<dbReference type="Pfam" id="PF12298">
    <property type="entry name" value="Bot1p"/>
    <property type="match status" value="1"/>
</dbReference>
<dbReference type="PANTHER" id="PTHR28158:SF1">
    <property type="entry name" value="SMALL RIBOSOMAL SUBUNIT PROTEIN MS45"/>
    <property type="match status" value="1"/>
</dbReference>
<dbReference type="Proteomes" id="UP000094112">
    <property type="component" value="Unassembled WGS sequence"/>
</dbReference>
<dbReference type="STRING" id="683960.A0A1E3P9H7"/>
<evidence type="ECO:0000313" key="2">
    <source>
        <dbReference type="Proteomes" id="UP000094112"/>
    </source>
</evidence>
<dbReference type="GO" id="GO:0005763">
    <property type="term" value="C:mitochondrial small ribosomal subunit"/>
    <property type="evidence" value="ECO:0007669"/>
    <property type="project" value="EnsemblFungi"/>
</dbReference>
<organism evidence="1 2">
    <name type="scientific">Wickerhamomyces anomalus (strain ATCC 58044 / CBS 1984 / NCYC 433 / NRRL Y-366-8)</name>
    <name type="common">Yeast</name>
    <name type="synonym">Hansenula anomala</name>
    <dbReference type="NCBI Taxonomy" id="683960"/>
    <lineage>
        <taxon>Eukaryota</taxon>
        <taxon>Fungi</taxon>
        <taxon>Dikarya</taxon>
        <taxon>Ascomycota</taxon>
        <taxon>Saccharomycotina</taxon>
        <taxon>Saccharomycetes</taxon>
        <taxon>Phaffomycetales</taxon>
        <taxon>Wickerhamomycetaceae</taxon>
        <taxon>Wickerhamomyces</taxon>
    </lineage>
</organism>
<gene>
    <name evidence="1" type="ORF">WICANDRAFT_26313</name>
</gene>
<reference evidence="1 2" key="1">
    <citation type="journal article" date="2016" name="Proc. Natl. Acad. Sci. U.S.A.">
        <title>Comparative genomics of biotechnologically important yeasts.</title>
        <authorList>
            <person name="Riley R."/>
            <person name="Haridas S."/>
            <person name="Wolfe K.H."/>
            <person name="Lopes M.R."/>
            <person name="Hittinger C.T."/>
            <person name="Goeker M."/>
            <person name="Salamov A.A."/>
            <person name="Wisecaver J.H."/>
            <person name="Long T.M."/>
            <person name="Calvey C.H."/>
            <person name="Aerts A.L."/>
            <person name="Barry K.W."/>
            <person name="Choi C."/>
            <person name="Clum A."/>
            <person name="Coughlan A.Y."/>
            <person name="Deshpande S."/>
            <person name="Douglass A.P."/>
            <person name="Hanson S.J."/>
            <person name="Klenk H.-P."/>
            <person name="LaButti K.M."/>
            <person name="Lapidus A."/>
            <person name="Lindquist E.A."/>
            <person name="Lipzen A.M."/>
            <person name="Meier-Kolthoff J.P."/>
            <person name="Ohm R.A."/>
            <person name="Otillar R.P."/>
            <person name="Pangilinan J.L."/>
            <person name="Peng Y."/>
            <person name="Rokas A."/>
            <person name="Rosa C.A."/>
            <person name="Scheuner C."/>
            <person name="Sibirny A.A."/>
            <person name="Slot J.C."/>
            <person name="Stielow J.B."/>
            <person name="Sun H."/>
            <person name="Kurtzman C.P."/>
            <person name="Blackwell M."/>
            <person name="Grigoriev I.V."/>
            <person name="Jeffries T.W."/>
        </authorList>
    </citation>
    <scope>NUCLEOTIDE SEQUENCE [LARGE SCALE GENOMIC DNA]</scope>
    <source>
        <strain evidence="2">ATCC 58044 / CBS 1984 / NCYC 433 / NRRL Y-366-8</strain>
    </source>
</reference>
<proteinExistence type="predicted"/>
<dbReference type="EMBL" id="KV454208">
    <property type="protein sequence ID" value="ODQ62065.1"/>
    <property type="molecule type" value="Genomic_DNA"/>
</dbReference>
<dbReference type="GO" id="GO:0003735">
    <property type="term" value="F:structural constituent of ribosome"/>
    <property type="evidence" value="ECO:0007669"/>
    <property type="project" value="EnsemblFungi"/>
</dbReference>
<dbReference type="InterPro" id="IPR021036">
    <property type="entry name" value="Ribosomal_mS45"/>
</dbReference>
<keyword evidence="2" id="KW-1185">Reference proteome</keyword>
<sequence length="352" mass="40698">MLTSHQSLIGGLKQQVTAVSPATQQQIRHFSRRRIAYPSYKAPKLGRTHKKDHRTTLRYQMQCFLGKKNYKNEYLDNRYFDAPKDHRPNYITPFSEQGSPLVDYKTGQVKNLKGEVVEGGFVPTRNFEDALRPFPHNSHCKTGFNLSKRDRDQIYKKIAVDGIPAQKVAVDMGIKIPRLEATVKLREIEKKWGKRKLITPELKKMSETMYKMFPLFSTRNTRENLSEIPVPEKTLSSRFMTIAESEPFGPIEASKVYDLPPAVDLLKKAAEHGEHSETTLDPKEEARLQREQFKKKFLFAKKKTDRYAFEFKKAKVGEVGFRYGTTLRDNKKDRKIDFDNSGKMIYALPQSG</sequence>
<dbReference type="AlphaFoldDB" id="A0A1E3P9H7"/>